<name>X6MCD7_RETFI</name>
<feature type="compositionally biased region" description="Basic and acidic residues" evidence="1">
    <location>
        <begin position="270"/>
        <end position="285"/>
    </location>
</feature>
<feature type="compositionally biased region" description="Polar residues" evidence="1">
    <location>
        <begin position="151"/>
        <end position="168"/>
    </location>
</feature>
<keyword evidence="4" id="KW-1185">Reference proteome</keyword>
<evidence type="ECO:0000256" key="2">
    <source>
        <dbReference type="SAM" id="Phobius"/>
    </source>
</evidence>
<keyword evidence="2" id="KW-1133">Transmembrane helix</keyword>
<feature type="transmembrane region" description="Helical" evidence="2">
    <location>
        <begin position="83"/>
        <end position="103"/>
    </location>
</feature>
<feature type="non-terminal residue" evidence="3">
    <location>
        <position position="1"/>
    </location>
</feature>
<accession>X6MCD7</accession>
<sequence>SIFELVFLSEQLQTCLEDALGHRKLRIHVACALSFDGKMLGKIYDKKLIYVLRQLPDGFVKNGNVKRPLFFFFFFFKLKKNLIIIYIYVSSLLFGMDPMALLLKAAANKSSRRILVMEQSSTNMATAGLAQVSARSRGNSPSITHSRRHSLNMNASPLGSPFHNQSPSPGGGGGGGGGGGIHPVIAPSPMTEDLTGNGKPRALSRQRSNRNNSIDMGEVNRWQEWQREQDEKRALEDAATNKDKESVLSAPYIELPIPKILPLSVTTDEYHQKMKEKEKEKERQKPPSINIDVNHLIQPQSPVLTPDNRTILHFLSIPYNPVDS</sequence>
<organism evidence="3 4">
    <name type="scientific">Reticulomyxa filosa</name>
    <dbReference type="NCBI Taxonomy" id="46433"/>
    <lineage>
        <taxon>Eukaryota</taxon>
        <taxon>Sar</taxon>
        <taxon>Rhizaria</taxon>
        <taxon>Retaria</taxon>
        <taxon>Foraminifera</taxon>
        <taxon>Monothalamids</taxon>
        <taxon>Reticulomyxidae</taxon>
        <taxon>Reticulomyxa</taxon>
    </lineage>
</organism>
<comment type="caution">
    <text evidence="3">The sequence shown here is derived from an EMBL/GenBank/DDBJ whole genome shotgun (WGS) entry which is preliminary data.</text>
</comment>
<dbReference type="EMBL" id="ASPP01022162">
    <property type="protein sequence ID" value="ETO11683.1"/>
    <property type="molecule type" value="Genomic_DNA"/>
</dbReference>
<feature type="compositionally biased region" description="Polar residues" evidence="1">
    <location>
        <begin position="133"/>
        <end position="144"/>
    </location>
</feature>
<evidence type="ECO:0000313" key="4">
    <source>
        <dbReference type="Proteomes" id="UP000023152"/>
    </source>
</evidence>
<reference evidence="3 4" key="1">
    <citation type="journal article" date="2013" name="Curr. Biol.">
        <title>The Genome of the Foraminiferan Reticulomyxa filosa.</title>
        <authorList>
            <person name="Glockner G."/>
            <person name="Hulsmann N."/>
            <person name="Schleicher M."/>
            <person name="Noegel A.A."/>
            <person name="Eichinger L."/>
            <person name="Gallinger C."/>
            <person name="Pawlowski J."/>
            <person name="Sierra R."/>
            <person name="Euteneuer U."/>
            <person name="Pillet L."/>
            <person name="Moustafa A."/>
            <person name="Platzer M."/>
            <person name="Groth M."/>
            <person name="Szafranski K."/>
            <person name="Schliwa M."/>
        </authorList>
    </citation>
    <scope>NUCLEOTIDE SEQUENCE [LARGE SCALE GENOMIC DNA]</scope>
</reference>
<dbReference type="Proteomes" id="UP000023152">
    <property type="component" value="Unassembled WGS sequence"/>
</dbReference>
<keyword evidence="2" id="KW-0472">Membrane</keyword>
<evidence type="ECO:0000313" key="3">
    <source>
        <dbReference type="EMBL" id="ETO11683.1"/>
    </source>
</evidence>
<feature type="region of interest" description="Disordered" evidence="1">
    <location>
        <begin position="270"/>
        <end position="295"/>
    </location>
</feature>
<feature type="region of interest" description="Disordered" evidence="1">
    <location>
        <begin position="130"/>
        <end position="222"/>
    </location>
</feature>
<keyword evidence="2" id="KW-0812">Transmembrane</keyword>
<dbReference type="AlphaFoldDB" id="X6MCD7"/>
<feature type="compositionally biased region" description="Gly residues" evidence="1">
    <location>
        <begin position="169"/>
        <end position="181"/>
    </location>
</feature>
<proteinExistence type="predicted"/>
<gene>
    <name evidence="3" type="ORF">RFI_25695</name>
</gene>
<evidence type="ECO:0000256" key="1">
    <source>
        <dbReference type="SAM" id="MobiDB-lite"/>
    </source>
</evidence>
<protein>
    <submittedName>
        <fullName evidence="3">Uncharacterized protein</fullName>
    </submittedName>
</protein>